<dbReference type="OrthoDB" id="433474at2759"/>
<reference evidence="3 4" key="1">
    <citation type="submission" date="2015-06" db="EMBL/GenBank/DDBJ databases">
        <title>Draft genome of the ant-associated black yeast Phialophora attae CBS 131958.</title>
        <authorList>
            <person name="Moreno L.F."/>
            <person name="Stielow B.J."/>
            <person name="de Hoog S."/>
            <person name="Vicente V.A."/>
            <person name="Weiss V.A."/>
            <person name="de Vries M."/>
            <person name="Cruz L.M."/>
            <person name="Souza E.M."/>
        </authorList>
    </citation>
    <scope>NUCLEOTIDE SEQUENCE [LARGE SCALE GENOMIC DNA]</scope>
    <source>
        <strain evidence="3 4">CBS 131958</strain>
    </source>
</reference>
<feature type="domain" description="Alpha/beta hydrolase fold-3" evidence="2">
    <location>
        <begin position="47"/>
        <end position="153"/>
    </location>
</feature>
<proteinExistence type="predicted"/>
<dbReference type="AlphaFoldDB" id="A0A0N1P3C7"/>
<gene>
    <name evidence="3" type="ORF">AB675_2690</name>
</gene>
<sequence>MARPRPPKPAYKRSMVTDTVPVDLYFYLPPKYYYTLRSDPHHRFPCVVNFHGGGFSLGDPRDDRYWARVVLEQTDAVFVSVGYRRAPEHPFPTAVDDSADALLYLSDHAEDLHIDPTKLALTGFSAGANLVFSVPLRLAYHRRIKATVSQVPFIPSFAPNYNLEQLGVQQIDSGTSNRNLSVNHFNNDSNNHLSAFDSHDQHPPFHSPFDTPSPSVSRVTTRHDDGDSSPTDHDDYQYDDHNPPDEHNRHHTHQSHSEDDEHVPPDTPLHPPPTISYDFAETPSLKRPHHPGRSTTSLMLMRTNTGHPLRITSIIAWYPLLDWTVSRASKKRNSLNPPKCLPKTFTDLFDHAYLPPPDPAGAHASPYASPGLAPDHMLTEALPPDIQLWLCEWDMLLKEGQTFSQRLKSLGKNVDSKLVPRVPHGFDKSPNPFRDQAAIDALYEKAAKGLAQVFSNEYGGLHSSASSIQESLVDRAPRRSVVPAFG</sequence>
<feature type="compositionally biased region" description="Basic and acidic residues" evidence="1">
    <location>
        <begin position="255"/>
        <end position="264"/>
    </location>
</feature>
<evidence type="ECO:0000259" key="2">
    <source>
        <dbReference type="Pfam" id="PF07859"/>
    </source>
</evidence>
<dbReference type="EMBL" id="LFJN01000002">
    <property type="protein sequence ID" value="KPI45194.1"/>
    <property type="molecule type" value="Genomic_DNA"/>
</dbReference>
<dbReference type="RefSeq" id="XP_018005157.1">
    <property type="nucleotide sequence ID" value="XM_018142682.1"/>
</dbReference>
<feature type="compositionally biased region" description="Pro residues" evidence="1">
    <location>
        <begin position="265"/>
        <end position="274"/>
    </location>
</feature>
<dbReference type="Pfam" id="PF07859">
    <property type="entry name" value="Abhydrolase_3"/>
    <property type="match status" value="2"/>
</dbReference>
<dbReference type="VEuPathDB" id="FungiDB:AB675_2690"/>
<evidence type="ECO:0000313" key="4">
    <source>
        <dbReference type="Proteomes" id="UP000038010"/>
    </source>
</evidence>
<feature type="compositionally biased region" description="Basic and acidic residues" evidence="1">
    <location>
        <begin position="221"/>
        <end position="248"/>
    </location>
</feature>
<organism evidence="3 4">
    <name type="scientific">Cyphellophora attinorum</name>
    <dbReference type="NCBI Taxonomy" id="1664694"/>
    <lineage>
        <taxon>Eukaryota</taxon>
        <taxon>Fungi</taxon>
        <taxon>Dikarya</taxon>
        <taxon>Ascomycota</taxon>
        <taxon>Pezizomycotina</taxon>
        <taxon>Eurotiomycetes</taxon>
        <taxon>Chaetothyriomycetidae</taxon>
        <taxon>Chaetothyriales</taxon>
        <taxon>Cyphellophoraceae</taxon>
        <taxon>Cyphellophora</taxon>
    </lineage>
</organism>
<protein>
    <submittedName>
        <fullName evidence="3">AB hydrolase superfamily protein</fullName>
    </submittedName>
</protein>
<evidence type="ECO:0000313" key="3">
    <source>
        <dbReference type="EMBL" id="KPI45194.1"/>
    </source>
</evidence>
<dbReference type="InterPro" id="IPR013094">
    <property type="entry name" value="AB_hydrolase_3"/>
</dbReference>
<evidence type="ECO:0000256" key="1">
    <source>
        <dbReference type="SAM" id="MobiDB-lite"/>
    </source>
</evidence>
<dbReference type="GO" id="GO:0004806">
    <property type="term" value="F:triacylglycerol lipase activity"/>
    <property type="evidence" value="ECO:0007669"/>
    <property type="project" value="TreeGrafter"/>
</dbReference>
<dbReference type="Proteomes" id="UP000038010">
    <property type="component" value="Unassembled WGS sequence"/>
</dbReference>
<keyword evidence="3" id="KW-0378">Hydrolase</keyword>
<keyword evidence="4" id="KW-1185">Reference proteome</keyword>
<dbReference type="InterPro" id="IPR029058">
    <property type="entry name" value="AB_hydrolase_fold"/>
</dbReference>
<dbReference type="SUPFAM" id="SSF53474">
    <property type="entry name" value="alpha/beta-Hydrolases"/>
    <property type="match status" value="2"/>
</dbReference>
<dbReference type="GO" id="GO:0004771">
    <property type="term" value="F:sterol ester esterase activity"/>
    <property type="evidence" value="ECO:0007669"/>
    <property type="project" value="TreeGrafter"/>
</dbReference>
<dbReference type="Gene3D" id="3.40.50.1820">
    <property type="entry name" value="alpha/beta hydrolase"/>
    <property type="match status" value="2"/>
</dbReference>
<dbReference type="PANTHER" id="PTHR23025:SF4">
    <property type="entry name" value="ALPHA_BETA HYDROLASE FOLD-3 DOMAIN-CONTAINING PROTEIN"/>
    <property type="match status" value="1"/>
</dbReference>
<dbReference type="GeneID" id="28734561"/>
<name>A0A0N1P3C7_9EURO</name>
<feature type="domain" description="Alpha/beta hydrolase fold-3" evidence="2">
    <location>
        <begin position="300"/>
        <end position="426"/>
    </location>
</feature>
<comment type="caution">
    <text evidence="3">The sequence shown here is derived from an EMBL/GenBank/DDBJ whole genome shotgun (WGS) entry which is preliminary data.</text>
</comment>
<accession>A0A0N1P3C7</accession>
<dbReference type="STRING" id="1664694.A0A0N1P3C7"/>
<feature type="region of interest" description="Disordered" evidence="1">
    <location>
        <begin position="191"/>
        <end position="298"/>
    </location>
</feature>
<dbReference type="PANTHER" id="PTHR23025">
    <property type="entry name" value="TRIACYLGLYCEROL LIPASE"/>
    <property type="match status" value="1"/>
</dbReference>
<feature type="compositionally biased region" description="Polar residues" evidence="1">
    <location>
        <begin position="210"/>
        <end position="219"/>
    </location>
</feature>
<dbReference type="GO" id="GO:0005829">
    <property type="term" value="C:cytosol"/>
    <property type="evidence" value="ECO:0007669"/>
    <property type="project" value="TreeGrafter"/>
</dbReference>
<dbReference type="GO" id="GO:0019433">
    <property type="term" value="P:triglyceride catabolic process"/>
    <property type="evidence" value="ECO:0007669"/>
    <property type="project" value="TreeGrafter"/>
</dbReference>